<proteinExistence type="predicted"/>
<evidence type="ECO:0000313" key="3">
    <source>
        <dbReference type="EnsemblPlants" id="OPUNC01G40420.1"/>
    </source>
</evidence>
<dbReference type="CDD" id="cd04660">
    <property type="entry name" value="nsLTP_like"/>
    <property type="match status" value="1"/>
</dbReference>
<dbReference type="EnsemblPlants" id="OPUNC01G40420.1">
    <property type="protein sequence ID" value="OPUNC01G40420.1"/>
    <property type="gene ID" value="OPUNC01G40420"/>
</dbReference>
<feature type="signal peptide" evidence="1">
    <location>
        <begin position="1"/>
        <end position="25"/>
    </location>
</feature>
<feature type="chain" id="PRO_5002364285" description="Bifunctional inhibitor/plant lipid transfer protein/seed storage helical domain-containing protein" evidence="1">
    <location>
        <begin position="26"/>
        <end position="105"/>
    </location>
</feature>
<evidence type="ECO:0000259" key="2">
    <source>
        <dbReference type="Pfam" id="PF14368"/>
    </source>
</evidence>
<dbReference type="eggNOG" id="ENOG502SGWY">
    <property type="taxonomic scope" value="Eukaryota"/>
</dbReference>
<dbReference type="SUPFAM" id="SSF47699">
    <property type="entry name" value="Bifunctional inhibitor/lipid-transfer protein/seed storage 2S albumin"/>
    <property type="match status" value="1"/>
</dbReference>
<reference evidence="3" key="2">
    <citation type="submission" date="2018-05" db="EMBL/GenBank/DDBJ databases">
        <title>OpunRS2 (Oryza punctata Reference Sequence Version 2).</title>
        <authorList>
            <person name="Zhang J."/>
            <person name="Kudrna D."/>
            <person name="Lee S."/>
            <person name="Talag J."/>
            <person name="Welchert J."/>
            <person name="Wing R.A."/>
        </authorList>
    </citation>
    <scope>NUCLEOTIDE SEQUENCE [LARGE SCALE GENOMIC DNA]</scope>
</reference>
<dbReference type="InterPro" id="IPR016140">
    <property type="entry name" value="Bifunc_inhib/LTP/seed_store"/>
</dbReference>
<feature type="domain" description="Bifunctional inhibitor/plant lipid transfer protein/seed storage helical" evidence="2">
    <location>
        <begin position="12"/>
        <end position="104"/>
    </location>
</feature>
<dbReference type="GO" id="GO:0005504">
    <property type="term" value="F:fatty acid binding"/>
    <property type="evidence" value="ECO:0007669"/>
    <property type="project" value="InterPro"/>
</dbReference>
<dbReference type="InterPro" id="IPR044741">
    <property type="entry name" value="NsLTP-like"/>
</dbReference>
<dbReference type="GO" id="GO:0009627">
    <property type="term" value="P:systemic acquired resistance"/>
    <property type="evidence" value="ECO:0007669"/>
    <property type="project" value="InterPro"/>
</dbReference>
<name>A0A0E0JSP2_ORYPU</name>
<keyword evidence="4" id="KW-1185">Reference proteome</keyword>
<evidence type="ECO:0000313" key="4">
    <source>
        <dbReference type="Proteomes" id="UP000026962"/>
    </source>
</evidence>
<dbReference type="STRING" id="4537.A0A0E0JSP2"/>
<dbReference type="Gene3D" id="1.10.110.10">
    <property type="entry name" value="Plant lipid-transfer and hydrophobic proteins"/>
    <property type="match status" value="1"/>
</dbReference>
<sequence length="105" mass="10771">MAGKVSAVAVVALVVVVAMAAGASAAGYSMCNVDRSAVDLCRSYCTVGSTEKAPSRECCDAVANADFPCLCRRKGMLRSFENIDADRATQIPSKCGVPGASTSCK</sequence>
<dbReference type="PANTHER" id="PTHR33122:SF62">
    <property type="entry name" value="OS01G0914300 PROTEIN"/>
    <property type="match status" value="1"/>
</dbReference>
<dbReference type="PANTHER" id="PTHR33122">
    <property type="entry name" value="LIPID BINDING PROTEIN-RELATED"/>
    <property type="match status" value="1"/>
</dbReference>
<dbReference type="Gramene" id="OPUNC01G40420.1">
    <property type="protein sequence ID" value="OPUNC01G40420.1"/>
    <property type="gene ID" value="OPUNC01G40420"/>
</dbReference>
<dbReference type="HOGENOM" id="CLU_145659_0_1_1"/>
<dbReference type="InterPro" id="IPR039265">
    <property type="entry name" value="DIR1-like"/>
</dbReference>
<dbReference type="Pfam" id="PF14368">
    <property type="entry name" value="LTP_2"/>
    <property type="match status" value="1"/>
</dbReference>
<keyword evidence="1" id="KW-0732">Signal</keyword>
<accession>A0A0E0JSP2</accession>
<protein>
    <recommendedName>
        <fullName evidence="2">Bifunctional inhibitor/plant lipid transfer protein/seed storage helical domain-containing protein</fullName>
    </recommendedName>
</protein>
<organism evidence="3">
    <name type="scientific">Oryza punctata</name>
    <name type="common">Red rice</name>
    <dbReference type="NCBI Taxonomy" id="4537"/>
    <lineage>
        <taxon>Eukaryota</taxon>
        <taxon>Viridiplantae</taxon>
        <taxon>Streptophyta</taxon>
        <taxon>Embryophyta</taxon>
        <taxon>Tracheophyta</taxon>
        <taxon>Spermatophyta</taxon>
        <taxon>Magnoliopsida</taxon>
        <taxon>Liliopsida</taxon>
        <taxon>Poales</taxon>
        <taxon>Poaceae</taxon>
        <taxon>BOP clade</taxon>
        <taxon>Oryzoideae</taxon>
        <taxon>Oryzeae</taxon>
        <taxon>Oryzinae</taxon>
        <taxon>Oryza</taxon>
    </lineage>
</organism>
<dbReference type="Proteomes" id="UP000026962">
    <property type="component" value="Chromosome 1"/>
</dbReference>
<dbReference type="InterPro" id="IPR036312">
    <property type="entry name" value="Bifun_inhib/LTP/seed_sf"/>
</dbReference>
<evidence type="ECO:0000256" key="1">
    <source>
        <dbReference type="SAM" id="SignalP"/>
    </source>
</evidence>
<reference evidence="3" key="1">
    <citation type="submission" date="2015-04" db="UniProtKB">
        <authorList>
            <consortium name="EnsemblPlants"/>
        </authorList>
    </citation>
    <scope>IDENTIFICATION</scope>
</reference>
<dbReference type="AlphaFoldDB" id="A0A0E0JSP2"/>